<keyword evidence="3" id="KW-1185">Reference proteome</keyword>
<evidence type="ECO:0000313" key="3">
    <source>
        <dbReference type="Proteomes" id="UP000192472"/>
    </source>
</evidence>
<feature type="transmembrane region" description="Helical" evidence="1">
    <location>
        <begin position="173"/>
        <end position="192"/>
    </location>
</feature>
<evidence type="ECO:0000313" key="2">
    <source>
        <dbReference type="EMBL" id="SMD36161.1"/>
    </source>
</evidence>
<dbReference type="AlphaFoldDB" id="A0A1W2GHW2"/>
<keyword evidence="1" id="KW-1133">Transmembrane helix</keyword>
<feature type="transmembrane region" description="Helical" evidence="1">
    <location>
        <begin position="30"/>
        <end position="49"/>
    </location>
</feature>
<protein>
    <submittedName>
        <fullName evidence="2">Uncharacterized protein</fullName>
    </submittedName>
</protein>
<keyword evidence="1" id="KW-0472">Membrane</keyword>
<accession>A0A1W2GHW2</accession>
<feature type="transmembrane region" description="Helical" evidence="1">
    <location>
        <begin position="91"/>
        <end position="111"/>
    </location>
</feature>
<dbReference type="OrthoDB" id="1523094at2"/>
<dbReference type="RefSeq" id="WP_139793890.1">
    <property type="nucleotide sequence ID" value="NZ_FWYF01000003.1"/>
</dbReference>
<dbReference type="Proteomes" id="UP000192472">
    <property type="component" value="Unassembled WGS sequence"/>
</dbReference>
<gene>
    <name evidence="2" type="ORF">SAMN04488029_2752</name>
</gene>
<sequence>MSFLLYYHCAMQEVPTIELLGLQVTEPMTWITNWMVATACFVFGHKLFYDEQADVSQKFWALFFLFMGLASTTGGIAHGYLLYVGHKFHQAAWLLSGIGIFCAQLAVLPLIEKPKIRSFVRIFCYTQLMVMSASILIFQHFSSVLIDSIVGLIGVVIPVSLAHYTRYKDKRSALVIVGVLTNLIPAFIHLLKFSINEWFNFNDISHVVMIGCFYVMYKAAKIEIKGSNASVSQLI</sequence>
<dbReference type="InterPro" id="IPR054235">
    <property type="entry name" value="DUF6962"/>
</dbReference>
<dbReference type="EMBL" id="FWYF01000003">
    <property type="protein sequence ID" value="SMD36161.1"/>
    <property type="molecule type" value="Genomic_DNA"/>
</dbReference>
<dbReference type="STRING" id="692418.SAMN04488029_2752"/>
<feature type="transmembrane region" description="Helical" evidence="1">
    <location>
        <begin position="144"/>
        <end position="161"/>
    </location>
</feature>
<proteinExistence type="predicted"/>
<dbReference type="Pfam" id="PF22285">
    <property type="entry name" value="DUF6962"/>
    <property type="match status" value="1"/>
</dbReference>
<organism evidence="2 3">
    <name type="scientific">Reichenbachiella faecimaris</name>
    <dbReference type="NCBI Taxonomy" id="692418"/>
    <lineage>
        <taxon>Bacteria</taxon>
        <taxon>Pseudomonadati</taxon>
        <taxon>Bacteroidota</taxon>
        <taxon>Cytophagia</taxon>
        <taxon>Cytophagales</taxon>
        <taxon>Reichenbachiellaceae</taxon>
        <taxon>Reichenbachiella</taxon>
    </lineage>
</organism>
<keyword evidence="1" id="KW-0812">Transmembrane</keyword>
<feature type="transmembrane region" description="Helical" evidence="1">
    <location>
        <begin position="61"/>
        <end position="85"/>
    </location>
</feature>
<name>A0A1W2GHW2_REIFA</name>
<evidence type="ECO:0000256" key="1">
    <source>
        <dbReference type="SAM" id="Phobius"/>
    </source>
</evidence>
<reference evidence="2 3" key="1">
    <citation type="submission" date="2017-04" db="EMBL/GenBank/DDBJ databases">
        <authorList>
            <person name="Afonso C.L."/>
            <person name="Miller P.J."/>
            <person name="Scott M.A."/>
            <person name="Spackman E."/>
            <person name="Goraichik I."/>
            <person name="Dimitrov K.M."/>
            <person name="Suarez D.L."/>
            <person name="Swayne D.E."/>
        </authorList>
    </citation>
    <scope>NUCLEOTIDE SEQUENCE [LARGE SCALE GENOMIC DNA]</scope>
    <source>
        <strain evidence="2 3">DSM 26133</strain>
    </source>
</reference>
<feature type="transmembrane region" description="Helical" evidence="1">
    <location>
        <begin position="118"/>
        <end position="138"/>
    </location>
</feature>